<dbReference type="EMBL" id="CP051006">
    <property type="protein sequence ID" value="QNT94889.1"/>
    <property type="molecule type" value="Genomic_DNA"/>
</dbReference>
<name>A0A7H1Q3K9_9ACTN</name>
<proteinExistence type="predicted"/>
<dbReference type="KEGG" id="sgf:HEP81_04616"/>
<evidence type="ECO:0000313" key="1">
    <source>
        <dbReference type="EMBL" id="QNT94889.1"/>
    </source>
</evidence>
<protein>
    <submittedName>
        <fullName evidence="1">Uncharacterized protein</fullName>
    </submittedName>
</protein>
<gene>
    <name evidence="1" type="ORF">HEP81_04616</name>
</gene>
<dbReference type="GeneID" id="91464168"/>
<reference evidence="1 2" key="1">
    <citation type="submission" date="2020-04" db="EMBL/GenBank/DDBJ databases">
        <title>Characterization and engineering of Streptomyces griseofuscus DSM40191 as a potential heterologous host for expression of BGCs.</title>
        <authorList>
            <person name="Gren T."/>
            <person name="Whitford C.M."/>
            <person name="Mohite O.S."/>
            <person name="Joergensen T.S."/>
            <person name="Nielsen J.B."/>
            <person name="Lee S.Y."/>
            <person name="Weber T."/>
        </authorList>
    </citation>
    <scope>NUCLEOTIDE SEQUENCE [LARGE SCALE GENOMIC DNA]</scope>
    <source>
        <strain evidence="1 2">DSM 40191</strain>
    </source>
</reference>
<sequence length="56" mass="5847">MSAPIIAATTVSIPAIRITQPLPELPDLGMCDCGRELVCLIDGSGIVFCERCDLGA</sequence>
<dbReference type="RefSeq" id="WP_157854374.1">
    <property type="nucleotide sequence ID" value="NZ_CP051006.1"/>
</dbReference>
<evidence type="ECO:0000313" key="2">
    <source>
        <dbReference type="Proteomes" id="UP000516422"/>
    </source>
</evidence>
<accession>A0A7H1Q3K9</accession>
<dbReference type="AlphaFoldDB" id="A0A7H1Q3K9"/>
<dbReference type="Proteomes" id="UP000516422">
    <property type="component" value="Chromosome"/>
</dbReference>
<organism evidence="1 2">
    <name type="scientific">Streptomyces griseofuscus</name>
    <dbReference type="NCBI Taxonomy" id="146922"/>
    <lineage>
        <taxon>Bacteria</taxon>
        <taxon>Bacillati</taxon>
        <taxon>Actinomycetota</taxon>
        <taxon>Actinomycetes</taxon>
        <taxon>Kitasatosporales</taxon>
        <taxon>Streptomycetaceae</taxon>
        <taxon>Streptomyces</taxon>
    </lineage>
</organism>